<dbReference type="SUPFAM" id="SSF53271">
    <property type="entry name" value="PRTase-like"/>
    <property type="match status" value="1"/>
</dbReference>
<dbReference type="InterPro" id="IPR000836">
    <property type="entry name" value="PRTase_dom"/>
</dbReference>
<dbReference type="KEGG" id="emo:DM558_08410"/>
<dbReference type="InterPro" id="IPR029057">
    <property type="entry name" value="PRTase-like"/>
</dbReference>
<dbReference type="PANTHER" id="PTHR47505:SF1">
    <property type="entry name" value="DNA UTILIZATION PROTEIN YHGH"/>
    <property type="match status" value="1"/>
</dbReference>
<reference evidence="5" key="1">
    <citation type="submission" date="2018-06" db="EMBL/GenBank/DDBJ databases">
        <title>Complete genome of Pseudomonas insecticola strain QZS01.</title>
        <authorList>
            <person name="Wang J."/>
            <person name="Su Q."/>
        </authorList>
    </citation>
    <scope>NUCLEOTIDE SEQUENCE [LARGE SCALE GENOMIC DNA]</scope>
    <source>
        <strain evidence="5">QZS01</strain>
    </source>
</reference>
<proteinExistence type="inferred from homology"/>
<dbReference type="Pfam" id="PF00156">
    <property type="entry name" value="Pribosyltran"/>
    <property type="match status" value="1"/>
</dbReference>
<evidence type="ECO:0000313" key="5">
    <source>
        <dbReference type="Proteomes" id="UP000273143"/>
    </source>
</evidence>
<feature type="domain" description="Double zinc ribbon" evidence="3">
    <location>
        <begin position="16"/>
        <end position="69"/>
    </location>
</feature>
<gene>
    <name evidence="4" type="ORF">DM558_08410</name>
</gene>
<dbReference type="Pfam" id="PF18912">
    <property type="entry name" value="DZR_2"/>
    <property type="match status" value="1"/>
</dbReference>
<comment type="similarity">
    <text evidence="1">Belongs to the ComF/GntX family.</text>
</comment>
<dbReference type="PANTHER" id="PTHR47505">
    <property type="entry name" value="DNA UTILIZATION PROTEIN YHGH"/>
    <property type="match status" value="1"/>
</dbReference>
<dbReference type="Gene3D" id="3.40.50.2020">
    <property type="match status" value="1"/>
</dbReference>
<protein>
    <submittedName>
        <fullName evidence="4">ComF family protein</fullName>
    </submittedName>
</protein>
<keyword evidence="5" id="KW-1185">Reference proteome</keyword>
<dbReference type="EMBL" id="CP029822">
    <property type="protein sequence ID" value="AZS50800.1"/>
    <property type="molecule type" value="Genomic_DNA"/>
</dbReference>
<evidence type="ECO:0000259" key="2">
    <source>
        <dbReference type="Pfam" id="PF00156"/>
    </source>
</evidence>
<dbReference type="AlphaFoldDB" id="A0A3Q9JND2"/>
<feature type="domain" description="Phosphoribosyltransferase" evidence="2">
    <location>
        <begin position="185"/>
        <end position="244"/>
    </location>
</feature>
<evidence type="ECO:0000256" key="1">
    <source>
        <dbReference type="ARBA" id="ARBA00008007"/>
    </source>
</evidence>
<name>A0A3Q9JND2_9GAMM</name>
<organism evidence="4 5">
    <name type="scientific">Entomomonas moraniae</name>
    <dbReference type="NCBI Taxonomy" id="2213226"/>
    <lineage>
        <taxon>Bacteria</taxon>
        <taxon>Pseudomonadati</taxon>
        <taxon>Pseudomonadota</taxon>
        <taxon>Gammaproteobacteria</taxon>
        <taxon>Pseudomonadales</taxon>
        <taxon>Pseudomonadaceae</taxon>
        <taxon>Entomomonas</taxon>
    </lineage>
</organism>
<evidence type="ECO:0000313" key="4">
    <source>
        <dbReference type="EMBL" id="AZS50800.1"/>
    </source>
</evidence>
<dbReference type="InterPro" id="IPR044005">
    <property type="entry name" value="DZR_2"/>
</dbReference>
<dbReference type="InterPro" id="IPR051910">
    <property type="entry name" value="ComF/GntX_DNA_util-trans"/>
</dbReference>
<dbReference type="CDD" id="cd06223">
    <property type="entry name" value="PRTases_typeI"/>
    <property type="match status" value="1"/>
</dbReference>
<accession>A0A3Q9JND2</accession>
<dbReference type="RefSeq" id="WP_127163413.1">
    <property type="nucleotide sequence ID" value="NZ_CP029822.1"/>
</dbReference>
<sequence>MFTSFASLLQKIPPTWLTPPIHCLLCLTIIPKGKIALCDDCRADLPVINQGCQHCNLPLPYDGICGQCLQKTPVFFQAITPYRYDFPIAQLITLFKHHKQWPTGHSLSQLLSQHLSYRYQQGLKKPDYLISVPLPGKRLRERSFNQTEMMVKWLAKELKLDYQTNLIKRITNTFPQQQLSAKERAKNLANAFTIDSKIKLTNHHIAIIDDVITTGTTANKLAELLYQQGAKRVDIYAIARTPQRIK</sequence>
<evidence type="ECO:0000259" key="3">
    <source>
        <dbReference type="Pfam" id="PF18912"/>
    </source>
</evidence>
<dbReference type="Proteomes" id="UP000273143">
    <property type="component" value="Chromosome"/>
</dbReference>